<comment type="similarity">
    <text evidence="2">Belongs to the bacterial solute-binding protein 1 family.</text>
</comment>
<dbReference type="InterPro" id="IPR006059">
    <property type="entry name" value="SBP"/>
</dbReference>
<dbReference type="SUPFAM" id="SSF53850">
    <property type="entry name" value="Periplasmic binding protein-like II"/>
    <property type="match status" value="1"/>
</dbReference>
<dbReference type="InterPro" id="IPR050490">
    <property type="entry name" value="Bact_solute-bd_prot1"/>
</dbReference>
<reference evidence="5 6" key="1">
    <citation type="submission" date="2016-11" db="EMBL/GenBank/DDBJ databases">
        <authorList>
            <person name="Jaros S."/>
            <person name="Januszkiewicz K."/>
            <person name="Wedrychowicz H."/>
        </authorList>
    </citation>
    <scope>NUCLEOTIDE SEQUENCE [LARGE SCALE GENOMIC DNA]</scope>
    <source>
        <strain evidence="5 6">CGMCC 1.10190</strain>
    </source>
</reference>
<evidence type="ECO:0000256" key="2">
    <source>
        <dbReference type="ARBA" id="ARBA00008520"/>
    </source>
</evidence>
<proteinExistence type="inferred from homology"/>
<dbReference type="EMBL" id="FQXE01000009">
    <property type="protein sequence ID" value="SHI10936.1"/>
    <property type="molecule type" value="Genomic_DNA"/>
</dbReference>
<dbReference type="AlphaFoldDB" id="A0A1M5YG28"/>
<keyword evidence="4" id="KW-0732">Signal</keyword>
<dbReference type="PANTHER" id="PTHR43649">
    <property type="entry name" value="ARABINOSE-BINDING PROTEIN-RELATED"/>
    <property type="match status" value="1"/>
</dbReference>
<dbReference type="PROSITE" id="PS51318">
    <property type="entry name" value="TAT"/>
    <property type="match status" value="1"/>
</dbReference>
<keyword evidence="3" id="KW-0813">Transport</keyword>
<organism evidence="5 6">
    <name type="scientific">Pollutimonas bauzanensis</name>
    <dbReference type="NCBI Taxonomy" id="658167"/>
    <lineage>
        <taxon>Bacteria</taxon>
        <taxon>Pseudomonadati</taxon>
        <taxon>Pseudomonadota</taxon>
        <taxon>Betaproteobacteria</taxon>
        <taxon>Burkholderiales</taxon>
        <taxon>Alcaligenaceae</taxon>
        <taxon>Pollutimonas</taxon>
    </lineage>
</organism>
<keyword evidence="6" id="KW-1185">Reference proteome</keyword>
<comment type="subcellular location">
    <subcellularLocation>
        <location evidence="1">Periplasm</location>
    </subcellularLocation>
</comment>
<accession>A0A1M5YG28</accession>
<dbReference type="STRING" id="658167.SAMN04488135_10957"/>
<dbReference type="GO" id="GO:0042597">
    <property type="term" value="C:periplasmic space"/>
    <property type="evidence" value="ECO:0007669"/>
    <property type="project" value="UniProtKB-SubCell"/>
</dbReference>
<evidence type="ECO:0000256" key="3">
    <source>
        <dbReference type="ARBA" id="ARBA00022448"/>
    </source>
</evidence>
<name>A0A1M5YG28_9BURK</name>
<dbReference type="Gene3D" id="3.40.190.10">
    <property type="entry name" value="Periplasmic binding protein-like II"/>
    <property type="match status" value="1"/>
</dbReference>
<dbReference type="Proteomes" id="UP000184226">
    <property type="component" value="Unassembled WGS sequence"/>
</dbReference>
<sequence>MTKLTRRDFLVSTASIAAASTMGSKALAASPGELNYKPEEGAKLRVLRWKRFVQGDEDLWNANTKKFTEKTGVEVRIDSEGWEDVRPKAAVAANVGSGPDIIIGWFDDPHQYPDKLLDLSELANYLDKKYGGWYDVCKKYGMRGDKWIALPLGVVGNALVYRESQVKAAGFDGIPKDSAGFLKLCQALKAKGTPVGFALGKAVGDGNNWAHWLLWSHGGMMVDEKSNVVINSPETWAALEYAKQLYPTFVPGTLSWQDPSNNKAFLDGQVSITANGISVYYSAKNSSDPKMQDMAKDIQHAHLPIGPIGKPTELMQITQMMLFKHTKYPNAAKAYLQFMMEADQYNPWMEAAIGYVSQPLKAYEANPIWTVDPKHTVYRDAAALMLDNGHAGPLGTASAAVMADYVVLDMIAAAASGSKTPKEAAAQAAERAKRYYKT</sequence>
<dbReference type="PANTHER" id="PTHR43649:SF34">
    <property type="entry name" value="ABC TRANSPORTER PERIPLASMIC-BINDING PROTEIN YCJN-RELATED"/>
    <property type="match status" value="1"/>
</dbReference>
<dbReference type="RefSeq" id="WP_073104704.1">
    <property type="nucleotide sequence ID" value="NZ_FQXE01000009.1"/>
</dbReference>
<dbReference type="InterPro" id="IPR006311">
    <property type="entry name" value="TAT_signal"/>
</dbReference>
<keyword evidence="5" id="KW-0762">Sugar transport</keyword>
<evidence type="ECO:0000313" key="6">
    <source>
        <dbReference type="Proteomes" id="UP000184226"/>
    </source>
</evidence>
<evidence type="ECO:0000256" key="1">
    <source>
        <dbReference type="ARBA" id="ARBA00004418"/>
    </source>
</evidence>
<evidence type="ECO:0000313" key="5">
    <source>
        <dbReference type="EMBL" id="SHI10936.1"/>
    </source>
</evidence>
<protein>
    <submittedName>
        <fullName evidence="5">Multiple sugar transport system substrate-binding protein</fullName>
    </submittedName>
</protein>
<evidence type="ECO:0000256" key="4">
    <source>
        <dbReference type="ARBA" id="ARBA00022729"/>
    </source>
</evidence>
<dbReference type="OrthoDB" id="5890863at2"/>
<dbReference type="Pfam" id="PF13416">
    <property type="entry name" value="SBP_bac_8"/>
    <property type="match status" value="1"/>
</dbReference>
<gene>
    <name evidence="5" type="ORF">SAMN04488135_10957</name>
</gene>